<evidence type="ECO:0000313" key="2">
    <source>
        <dbReference type="Proteomes" id="UP001596549"/>
    </source>
</evidence>
<evidence type="ECO:0000313" key="1">
    <source>
        <dbReference type="EMBL" id="MFC7371627.1"/>
    </source>
</evidence>
<gene>
    <name evidence="1" type="ORF">ACFQPF_08055</name>
</gene>
<sequence length="89" mass="10396">MKKLIMIVMSLFFLFAVMTVVIEYNKKAAFGTDIEEALYHSDKNTYSIQKILHKEMFAEEKYGYILFLTDDPRPYDSIVLAEFEKTIVG</sequence>
<comment type="caution">
    <text evidence="1">The sequence shown here is derived from an EMBL/GenBank/DDBJ whole genome shotgun (WGS) entry which is preliminary data.</text>
</comment>
<dbReference type="Proteomes" id="UP001596549">
    <property type="component" value="Unassembled WGS sequence"/>
</dbReference>
<evidence type="ECO:0008006" key="3">
    <source>
        <dbReference type="Google" id="ProtNLM"/>
    </source>
</evidence>
<keyword evidence="2" id="KW-1185">Reference proteome</keyword>
<dbReference type="EMBL" id="JBHTCP010000013">
    <property type="protein sequence ID" value="MFC7371627.1"/>
    <property type="molecule type" value="Genomic_DNA"/>
</dbReference>
<dbReference type="RefSeq" id="WP_379748369.1">
    <property type="nucleotide sequence ID" value="NZ_JBHTCP010000013.1"/>
</dbReference>
<proteinExistence type="predicted"/>
<protein>
    <recommendedName>
        <fullName evidence="3">DUF3139 domain-containing protein</fullName>
    </recommendedName>
</protein>
<reference evidence="2" key="1">
    <citation type="journal article" date="2019" name="Int. J. Syst. Evol. Microbiol.">
        <title>The Global Catalogue of Microorganisms (GCM) 10K type strain sequencing project: providing services to taxonomists for standard genome sequencing and annotation.</title>
        <authorList>
            <consortium name="The Broad Institute Genomics Platform"/>
            <consortium name="The Broad Institute Genome Sequencing Center for Infectious Disease"/>
            <person name="Wu L."/>
            <person name="Ma J."/>
        </authorList>
    </citation>
    <scope>NUCLEOTIDE SEQUENCE [LARGE SCALE GENOMIC DNA]</scope>
    <source>
        <strain evidence="2">NBRC 106396</strain>
    </source>
</reference>
<name>A0ABW2NLX3_9BACL</name>
<accession>A0ABW2NLX3</accession>
<organism evidence="1 2">
    <name type="scientific">Fictibacillus iocasae</name>
    <dbReference type="NCBI Taxonomy" id="2715437"/>
    <lineage>
        <taxon>Bacteria</taxon>
        <taxon>Bacillati</taxon>
        <taxon>Bacillota</taxon>
        <taxon>Bacilli</taxon>
        <taxon>Bacillales</taxon>
        <taxon>Fictibacillaceae</taxon>
        <taxon>Fictibacillus</taxon>
    </lineage>
</organism>